<dbReference type="PANTHER" id="PTHR43798:SF33">
    <property type="entry name" value="HYDROLASE, PUTATIVE (AFU_ORTHOLOGUE AFUA_2G14860)-RELATED"/>
    <property type="match status" value="1"/>
</dbReference>
<dbReference type="SUPFAM" id="SSF53474">
    <property type="entry name" value="alpha/beta-Hydrolases"/>
    <property type="match status" value="1"/>
</dbReference>
<name>A0ABW5S396_9BACL</name>
<evidence type="ECO:0000313" key="2">
    <source>
        <dbReference type="EMBL" id="MFD2693524.1"/>
    </source>
</evidence>
<accession>A0ABW5S396</accession>
<dbReference type="RefSeq" id="WP_253060484.1">
    <property type="nucleotide sequence ID" value="NZ_JAMXWM010000005.1"/>
</dbReference>
<dbReference type="GO" id="GO:0016787">
    <property type="term" value="F:hydrolase activity"/>
    <property type="evidence" value="ECO:0007669"/>
    <property type="project" value="UniProtKB-KW"/>
</dbReference>
<dbReference type="EMBL" id="JBHUMQ010000017">
    <property type="protein sequence ID" value="MFD2693524.1"/>
    <property type="molecule type" value="Genomic_DNA"/>
</dbReference>
<dbReference type="Gene3D" id="3.40.50.1820">
    <property type="entry name" value="alpha/beta hydrolase"/>
    <property type="match status" value="1"/>
</dbReference>
<dbReference type="Proteomes" id="UP001597399">
    <property type="component" value="Unassembled WGS sequence"/>
</dbReference>
<dbReference type="InterPro" id="IPR000073">
    <property type="entry name" value="AB_hydrolase_1"/>
</dbReference>
<feature type="domain" description="AB hydrolase-1" evidence="1">
    <location>
        <begin position="24"/>
        <end position="146"/>
    </location>
</feature>
<keyword evidence="2" id="KW-0378">Hydrolase</keyword>
<gene>
    <name evidence="2" type="ORF">ACFSUE_07775</name>
</gene>
<dbReference type="InterPro" id="IPR029058">
    <property type="entry name" value="AB_hydrolase_fold"/>
</dbReference>
<evidence type="ECO:0000259" key="1">
    <source>
        <dbReference type="Pfam" id="PF00561"/>
    </source>
</evidence>
<proteinExistence type="predicted"/>
<sequence length="258" mass="28508">MNEYFVKKANAVLRYNDFPGPERPILFIHGLGCAGSFDYPQVAAQASLKNHRCVLVDLLGAGYSDKPNDFTYTVKDHAAYLKDFVESLGLKSFILFGHSLGGAVALSLADQCGEHVERIILSEANLDKSDEGSASKYIADFDQNDFLTNGFRRLVEESRESGNQMWAACLSLWSPKAAYLISKSAAEGQQPSWRELLYALDCPKTFIFGERSLPDSDTQVLKEHGVSIEIVENAGHSMAWENPRGLAETIGKSIQSFE</sequence>
<organism evidence="2 3">
    <name type="scientific">Sporolactobacillus shoreicorticis</name>
    <dbReference type="NCBI Taxonomy" id="1923877"/>
    <lineage>
        <taxon>Bacteria</taxon>
        <taxon>Bacillati</taxon>
        <taxon>Bacillota</taxon>
        <taxon>Bacilli</taxon>
        <taxon>Bacillales</taxon>
        <taxon>Sporolactobacillaceae</taxon>
        <taxon>Sporolactobacillus</taxon>
    </lineage>
</organism>
<reference evidence="3" key="1">
    <citation type="journal article" date="2019" name="Int. J. Syst. Evol. Microbiol.">
        <title>The Global Catalogue of Microorganisms (GCM) 10K type strain sequencing project: providing services to taxonomists for standard genome sequencing and annotation.</title>
        <authorList>
            <consortium name="The Broad Institute Genomics Platform"/>
            <consortium name="The Broad Institute Genome Sequencing Center for Infectious Disease"/>
            <person name="Wu L."/>
            <person name="Ma J."/>
        </authorList>
    </citation>
    <scope>NUCLEOTIDE SEQUENCE [LARGE SCALE GENOMIC DNA]</scope>
    <source>
        <strain evidence="3">TISTR 2466</strain>
    </source>
</reference>
<dbReference type="InterPro" id="IPR050266">
    <property type="entry name" value="AB_hydrolase_sf"/>
</dbReference>
<dbReference type="PANTHER" id="PTHR43798">
    <property type="entry name" value="MONOACYLGLYCEROL LIPASE"/>
    <property type="match status" value="1"/>
</dbReference>
<protein>
    <submittedName>
        <fullName evidence="2">Alpha/beta fold hydrolase</fullName>
    </submittedName>
</protein>
<comment type="caution">
    <text evidence="2">The sequence shown here is derived from an EMBL/GenBank/DDBJ whole genome shotgun (WGS) entry which is preliminary data.</text>
</comment>
<dbReference type="Pfam" id="PF00561">
    <property type="entry name" value="Abhydrolase_1"/>
    <property type="match status" value="1"/>
</dbReference>
<evidence type="ECO:0000313" key="3">
    <source>
        <dbReference type="Proteomes" id="UP001597399"/>
    </source>
</evidence>
<dbReference type="PRINTS" id="PR00111">
    <property type="entry name" value="ABHYDROLASE"/>
</dbReference>
<keyword evidence="3" id="KW-1185">Reference proteome</keyword>